<dbReference type="EMBL" id="AJVK01004108">
    <property type="status" value="NOT_ANNOTATED_CDS"/>
    <property type="molecule type" value="Genomic_DNA"/>
</dbReference>
<dbReference type="EnsemblMetazoa" id="PPAI003972-RA">
    <property type="protein sequence ID" value="PPAI003972-PA"/>
    <property type="gene ID" value="PPAI003972"/>
</dbReference>
<dbReference type="VEuPathDB" id="VectorBase:PPAPM1_003159"/>
<evidence type="ECO:0000313" key="1">
    <source>
        <dbReference type="EnsemblMetazoa" id="PPAI003972-PA"/>
    </source>
</evidence>
<dbReference type="VEuPathDB" id="VectorBase:PPAI003972"/>
<dbReference type="EMBL" id="AJVK01004109">
    <property type="status" value="NOT_ANNOTATED_CDS"/>
    <property type="molecule type" value="Genomic_DNA"/>
</dbReference>
<keyword evidence="2" id="KW-1185">Reference proteome</keyword>
<accession>A0A1B0D8U9</accession>
<dbReference type="Proteomes" id="UP000092462">
    <property type="component" value="Unassembled WGS sequence"/>
</dbReference>
<dbReference type="AlphaFoldDB" id="A0A1B0D8U9"/>
<proteinExistence type="predicted"/>
<dbReference type="EMBL" id="AJVK01004110">
    <property type="status" value="NOT_ANNOTATED_CDS"/>
    <property type="molecule type" value="Genomic_DNA"/>
</dbReference>
<sequence>MLGRKACPIQLYGLYAKDVMLAEGDEEIPDRIIGTHIDDLTQVYMGQVTLKGNLHVETLQVASKNNFLAKNPFNLSSLGEYWYKGMDQDFSNVIFYGNITMPQLHSEYIDHHAGGDFLKTHEEKMPKNGTFFLRSAHIGGNVRLNSGAQTTANIISDSCVRVDDRTVVRGVKNFTGNLTVDNVITTHLNDDLIAKLVLRNFTQLSFASHKHFSHLHVQKNLTNSAKNVNIDRILGDDLRELMESCLMIDKAENITFVQANEIQSRDIEVVMLNSVPFAKSIHDIEKMKIHVEIQGDVTFTKISHLQQVNGVKLDEFLPLVAQSGKSLQLGGIKNFTENVRILEDLTIGQINDHILDNWLRNALVNGTNQIVKEKWTVSEMKAAKIDVDTINGIKVKHLMDSNGAAHFETNVQVEEMTVNSGDIYGRSNIDFNRTVKLLKTPIIRRWGTLHIEKNTHWPLGSLSHLTELLTNAIHAHRDQEIVGEVHFVNASVDNLNVRLGIQGISVENLAQDSLRRKDADNQVIFGDKTFWNPIEVHNLIANDYLNVPIVNNVDILKLNATMLKRHQGSTWIGHQWKFGSKLKAKNLVVYDGAINNFFLENLATTPLGFDERLPLTFFHNLTIVGNLTVTFVDKLPMHHLILERAKKRDLKNQDFYGFITFRDVILSDFADIFSINGLEINSLFLTRASHEQDVVGTKVCHGNLQLLGPSSVVFLNGRDIGDLHYNSLFLAKDHIVEDYGFTRVQLLQELRLKESLNGIHLDTFRWMENSSVAGMPGWRDIEEEIHKIMHTIGDSGISSVVVPKKKRFIYFDYLNSTASKGGLSVRVVRSVNIDAGDSGWRNCARRYSVKMLEDNNIVIRQVESMPKITSKAWNGVEISAGGNHVKNCISWPETAENTTITYTVRHGGKVRELLEMYRGRIFHVEFLKIKNIHREILATLGSIEGNLTRIFLIGINRNTPKATIKQTLSISSANTSVYVMEFKKNVYLVIGTPKITLDGKVLVYKLSSNATEFTYLQTIEGNYFMIRCIDALGMIILSNRGSTSVNIYHLPDNSEEFKLFQSIKLPSTLHTLSTFALVENQFFVITLRNDYFIIYMYNYIECIFFDVKVS</sequence>
<name>A0A1B0D8U9_PHLPP</name>
<dbReference type="InterPro" id="IPR036322">
    <property type="entry name" value="WD40_repeat_dom_sf"/>
</dbReference>
<reference evidence="1" key="1">
    <citation type="submission" date="2022-08" db="UniProtKB">
        <authorList>
            <consortium name="EnsemblMetazoa"/>
        </authorList>
    </citation>
    <scope>IDENTIFICATION</scope>
    <source>
        <strain evidence="1">Israel</strain>
    </source>
</reference>
<dbReference type="SUPFAM" id="SSF50978">
    <property type="entry name" value="WD40 repeat-like"/>
    <property type="match status" value="1"/>
</dbReference>
<organism evidence="1 2">
    <name type="scientific">Phlebotomus papatasi</name>
    <name type="common">Sandfly</name>
    <dbReference type="NCBI Taxonomy" id="29031"/>
    <lineage>
        <taxon>Eukaryota</taxon>
        <taxon>Metazoa</taxon>
        <taxon>Ecdysozoa</taxon>
        <taxon>Arthropoda</taxon>
        <taxon>Hexapoda</taxon>
        <taxon>Insecta</taxon>
        <taxon>Pterygota</taxon>
        <taxon>Neoptera</taxon>
        <taxon>Endopterygota</taxon>
        <taxon>Diptera</taxon>
        <taxon>Nematocera</taxon>
        <taxon>Psychodoidea</taxon>
        <taxon>Psychodidae</taxon>
        <taxon>Phlebotomus</taxon>
        <taxon>Phlebotomus</taxon>
    </lineage>
</organism>
<protein>
    <submittedName>
        <fullName evidence="1">Uncharacterized protein</fullName>
    </submittedName>
</protein>
<evidence type="ECO:0000313" key="2">
    <source>
        <dbReference type="Proteomes" id="UP000092462"/>
    </source>
</evidence>